<sequence>MKWTCQLSSRDICVVGTIGHWGHRYLSKDQVLPLLVFHSMHALKKEALESLKGELALKSRILVYDSKVSGFYLFQHPRHTVPGTQFRLWNGKAGEIPITEWAKLWSYPSTDFYVFSKVESRHDTTNHNCCLLGVVLDCNHGETLLQNLCDLNTTLNLRLRPWDGLFLDCFASALLAIPWVADLLKSLAEKRFVTLWTIGRTPLESLQSPESYKTDTTHKVLAPSICIVEDMEVRPPFWFYST</sequence>
<proteinExistence type="predicted"/>
<keyword evidence="2" id="KW-1185">Reference proteome</keyword>
<comment type="caution">
    <text evidence="1">The sequence shown here is derived from an EMBL/GenBank/DDBJ whole genome shotgun (WGS) entry which is preliminary data.</text>
</comment>
<organism evidence="1 2">
    <name type="scientific">Riccia fluitans</name>
    <dbReference type="NCBI Taxonomy" id="41844"/>
    <lineage>
        <taxon>Eukaryota</taxon>
        <taxon>Viridiplantae</taxon>
        <taxon>Streptophyta</taxon>
        <taxon>Embryophyta</taxon>
        <taxon>Marchantiophyta</taxon>
        <taxon>Marchantiopsida</taxon>
        <taxon>Marchantiidae</taxon>
        <taxon>Marchantiales</taxon>
        <taxon>Ricciaceae</taxon>
        <taxon>Riccia</taxon>
    </lineage>
</organism>
<dbReference type="EMBL" id="JBHFFA010000003">
    <property type="protein sequence ID" value="KAL2632995.1"/>
    <property type="molecule type" value="Genomic_DNA"/>
</dbReference>
<evidence type="ECO:0000313" key="1">
    <source>
        <dbReference type="EMBL" id="KAL2632995.1"/>
    </source>
</evidence>
<protein>
    <submittedName>
        <fullName evidence="1">Uncharacterized protein</fullName>
    </submittedName>
</protein>
<accession>A0ABD1YR68</accession>
<evidence type="ECO:0000313" key="2">
    <source>
        <dbReference type="Proteomes" id="UP001605036"/>
    </source>
</evidence>
<dbReference type="Proteomes" id="UP001605036">
    <property type="component" value="Unassembled WGS sequence"/>
</dbReference>
<name>A0ABD1YR68_9MARC</name>
<dbReference type="AlphaFoldDB" id="A0ABD1YR68"/>
<gene>
    <name evidence="1" type="ORF">R1flu_004474</name>
</gene>
<reference evidence="1 2" key="1">
    <citation type="submission" date="2024-09" db="EMBL/GenBank/DDBJ databases">
        <title>Chromosome-scale assembly of Riccia fluitans.</title>
        <authorList>
            <person name="Paukszto L."/>
            <person name="Sawicki J."/>
            <person name="Karawczyk K."/>
            <person name="Piernik-Szablinska J."/>
            <person name="Szczecinska M."/>
            <person name="Mazdziarz M."/>
        </authorList>
    </citation>
    <scope>NUCLEOTIDE SEQUENCE [LARGE SCALE GENOMIC DNA]</scope>
    <source>
        <strain evidence="1">Rf_01</strain>
        <tissue evidence="1">Aerial parts of the thallus</tissue>
    </source>
</reference>